<organism evidence="2">
    <name type="scientific">Anthurium amnicola</name>
    <dbReference type="NCBI Taxonomy" id="1678845"/>
    <lineage>
        <taxon>Eukaryota</taxon>
        <taxon>Viridiplantae</taxon>
        <taxon>Streptophyta</taxon>
        <taxon>Embryophyta</taxon>
        <taxon>Tracheophyta</taxon>
        <taxon>Spermatophyta</taxon>
        <taxon>Magnoliopsida</taxon>
        <taxon>Liliopsida</taxon>
        <taxon>Araceae</taxon>
        <taxon>Pothoideae</taxon>
        <taxon>Potheae</taxon>
        <taxon>Anthurium</taxon>
    </lineage>
</organism>
<evidence type="ECO:0000256" key="1">
    <source>
        <dbReference type="SAM" id="MobiDB-lite"/>
    </source>
</evidence>
<dbReference type="PANTHER" id="PTHR14296:SF12">
    <property type="entry name" value="DDT DOMAIN-CONTAINING PROTEIN DDR4 ISOFORM X1"/>
    <property type="match status" value="1"/>
</dbReference>
<feature type="region of interest" description="Disordered" evidence="1">
    <location>
        <begin position="380"/>
        <end position="435"/>
    </location>
</feature>
<protein>
    <submittedName>
        <fullName evidence="2">Remodeling and spacing factor 1</fullName>
    </submittedName>
</protein>
<sequence length="507" mass="57770">MFERRRRGRPPIEKDADGREDIGDDEVVVLDSPPSGAELCRRHLRGRWELASVLNFLHVFQPIIQSELRISAEEMEMALVMPDEILARLHIALLKGIPPVSKNLIVSDAWVTVLCKKIKMWWPWVAEGEVPLVADHGGEILRYKELDPTARLLILKALCEIRVQQDDILGYIDEEVKHGGQLSKFRKDSIGGDSNGTTYWYDGDPVTGYRLYKNVAKVEFKQKLKGRGRLTQPVVNFQWETLATNFKEFQEISDKFSCSKVSSESAVGNIIKVDIMPAVGELEKKKEKALKRRQRQAMLLDGFKNCNLTRNRRACRDRKPVSYTFDEFDRSITEAIEEATILKRAGLKKDDKHGVHVPVGNSITSKSFQHDSAENEIQMSIEEPDNDEKYWGGGDDDEDEDYDEKGDHECCPSYSDDDTQNNLGNSVKERDDFRRQSLLRSTVNEKAFRGKDAMRTSRASNGTVAHHMGQLEMKRRLRERPTRNTGYSMEVISDSEGADTSGEDLET</sequence>
<reference evidence="2" key="1">
    <citation type="submission" date="2015-07" db="EMBL/GenBank/DDBJ databases">
        <title>Transcriptome Assembly of Anthurium amnicola.</title>
        <authorList>
            <person name="Suzuki J."/>
        </authorList>
    </citation>
    <scope>NUCLEOTIDE SEQUENCE</scope>
</reference>
<accession>A0A1D1YWN0</accession>
<gene>
    <name evidence="2" type="primary">RSF1_3</name>
    <name evidence="2" type="ORF">g.44524</name>
</gene>
<dbReference type="GO" id="GO:0031213">
    <property type="term" value="C:RSF complex"/>
    <property type="evidence" value="ECO:0007669"/>
    <property type="project" value="InterPro"/>
</dbReference>
<evidence type="ECO:0000313" key="2">
    <source>
        <dbReference type="EMBL" id="JAT59073.1"/>
    </source>
</evidence>
<dbReference type="AlphaFoldDB" id="A0A1D1YWN0"/>
<dbReference type="EMBL" id="GDJX01008863">
    <property type="protein sequence ID" value="JAT59073.1"/>
    <property type="molecule type" value="Transcribed_RNA"/>
</dbReference>
<feature type="compositionally biased region" description="Acidic residues" evidence="1">
    <location>
        <begin position="394"/>
        <end position="404"/>
    </location>
</feature>
<feature type="region of interest" description="Disordered" evidence="1">
    <location>
        <begin position="449"/>
        <end position="507"/>
    </location>
</feature>
<dbReference type="PANTHER" id="PTHR14296">
    <property type="entry name" value="REMODELING AND SPACING FACTOR 1"/>
    <property type="match status" value="1"/>
</dbReference>
<proteinExistence type="predicted"/>
<dbReference type="GO" id="GO:0006355">
    <property type="term" value="P:regulation of DNA-templated transcription"/>
    <property type="evidence" value="ECO:0007669"/>
    <property type="project" value="InterPro"/>
</dbReference>
<dbReference type="InterPro" id="IPR028938">
    <property type="entry name" value="Rsf1-like"/>
</dbReference>
<name>A0A1D1YWN0_9ARAE</name>